<proteinExistence type="predicted"/>
<dbReference type="InterPro" id="IPR025101">
    <property type="entry name" value="DUF4012"/>
</dbReference>
<feature type="transmembrane region" description="Helical" evidence="2">
    <location>
        <begin position="21"/>
        <end position="43"/>
    </location>
</feature>
<reference evidence="3 4" key="1">
    <citation type="journal article" date="2013" name="Genome Announc.">
        <title>Complete Genome Sequence of Leifsonia xyli subsp. cynodontis Strain DSM46306, a Gram-Positive Bacterial Pathogen of Grasses.</title>
        <authorList>
            <person name="Monteiro-Vitorello C.B."/>
            <person name="Zerillo M.M."/>
            <person name="Van Sluys M.A."/>
            <person name="Camargo L.E."/>
            <person name="Kitajima J.P."/>
        </authorList>
    </citation>
    <scope>NUCLEOTIDE SEQUENCE [LARGE SCALE GENOMIC DNA]</scope>
    <source>
        <strain evidence="3 4">DSM 46306</strain>
    </source>
</reference>
<dbReference type="KEGG" id="lxy:O159_06030"/>
<dbReference type="Pfam" id="PF13196">
    <property type="entry name" value="DUF4012"/>
    <property type="match status" value="1"/>
</dbReference>
<dbReference type="OrthoDB" id="3203519at2"/>
<sequence length="599" mass="61435">MNRKNKSRRGRRSANVRRSRRLVLVWMGVLLAGVVGCAAWVGIRMFLSYTELSQAQTEASAVVAAVSADPAQAAEYESARLDALAARLDSASALTATRSGGSRRPSRSRATTCAPTGSQSTASPPRSVTVCAPLVPAFARMGAAISLTDGRVDLAQVAESAQELGRASSVLEESRKTLAGADGGAVVTPLADGVRKAGSMVDDLSHTVSALSTAAKVIPAALGADGEKRYGLLMNNNAELRTTGGIAGAISPVTATDGAIALGDQLVPDDLNPATAAAPAVTREEATLFGPTLSSYIQNVNATPDFSRTAAFASELWADARGEKLDGVVSVDTVTLSRLLAVTGPVTAEGRELTSENATKVLLNDIYLQVTDRAEHDRFFGAVTRAVFDKLLHGGASALGMAKALDAAAEEGRISIWFADPALQSAIAGTNLAGPTARLSDDGAPVGVFLIDGTAGKMDYYLDGSLAASCTNGGKSGVSVTTTLRSTAPAEIANAPWYVTGAGQSTTSVGSIRTMLQFASTDSLRPERVTVDGKPVTLKWATIDGRNVAVAVVDLAPGATATVGADFALLPAKSVTLDRIVGTPTATAFATKVDAGRCG</sequence>
<dbReference type="Proteomes" id="UP000016743">
    <property type="component" value="Chromosome"/>
</dbReference>
<gene>
    <name evidence="3" type="ORF">O159_06030</name>
</gene>
<organism evidence="3 4">
    <name type="scientific">Leifsonia xyli subsp. cynodontis DSM 46306</name>
    <dbReference type="NCBI Taxonomy" id="1389489"/>
    <lineage>
        <taxon>Bacteria</taxon>
        <taxon>Bacillati</taxon>
        <taxon>Actinomycetota</taxon>
        <taxon>Actinomycetes</taxon>
        <taxon>Micrococcales</taxon>
        <taxon>Microbacteriaceae</taxon>
        <taxon>Leifsonia</taxon>
    </lineage>
</organism>
<protein>
    <recommendedName>
        <fullName evidence="5">DUF4012 domain-containing protein</fullName>
    </recommendedName>
</protein>
<dbReference type="EMBL" id="CP006734">
    <property type="protein sequence ID" value="AGW40790.1"/>
    <property type="molecule type" value="Genomic_DNA"/>
</dbReference>
<dbReference type="eggNOG" id="COG2976">
    <property type="taxonomic scope" value="Bacteria"/>
</dbReference>
<evidence type="ECO:0000313" key="3">
    <source>
        <dbReference type="EMBL" id="AGW40790.1"/>
    </source>
</evidence>
<feature type="region of interest" description="Disordered" evidence="1">
    <location>
        <begin position="95"/>
        <end position="126"/>
    </location>
</feature>
<keyword evidence="4" id="KW-1185">Reference proteome</keyword>
<dbReference type="STRING" id="1389489.O159_06030"/>
<dbReference type="HOGENOM" id="CLU_020572_1_0_11"/>
<evidence type="ECO:0000256" key="1">
    <source>
        <dbReference type="SAM" id="MobiDB-lite"/>
    </source>
</evidence>
<feature type="compositionally biased region" description="Low complexity" evidence="1">
    <location>
        <begin position="95"/>
        <end position="112"/>
    </location>
</feature>
<feature type="compositionally biased region" description="Polar residues" evidence="1">
    <location>
        <begin position="113"/>
        <end position="126"/>
    </location>
</feature>
<keyword evidence="2" id="KW-0472">Membrane</keyword>
<dbReference type="AlphaFoldDB" id="U3P393"/>
<keyword evidence="2" id="KW-0812">Transmembrane</keyword>
<evidence type="ECO:0000313" key="4">
    <source>
        <dbReference type="Proteomes" id="UP000016743"/>
    </source>
</evidence>
<dbReference type="PATRIC" id="fig|1389489.3.peg.584"/>
<evidence type="ECO:0000256" key="2">
    <source>
        <dbReference type="SAM" id="Phobius"/>
    </source>
</evidence>
<accession>U3P393</accession>
<name>U3P393_LEIXC</name>
<evidence type="ECO:0008006" key="5">
    <source>
        <dbReference type="Google" id="ProtNLM"/>
    </source>
</evidence>
<keyword evidence="2" id="KW-1133">Transmembrane helix</keyword>